<dbReference type="RefSeq" id="WP_245923768.1">
    <property type="nucleotide sequence ID" value="NZ_OBDY01000036.1"/>
</dbReference>
<dbReference type="GO" id="GO:0009898">
    <property type="term" value="C:cytoplasmic side of plasma membrane"/>
    <property type="evidence" value="ECO:0007669"/>
    <property type="project" value="TreeGrafter"/>
</dbReference>
<keyword evidence="2" id="KW-0282">Flagellum</keyword>
<gene>
    <name evidence="2" type="ORF">SAMN05421748_13632</name>
</gene>
<dbReference type="GO" id="GO:0051782">
    <property type="term" value="P:negative regulation of cell division"/>
    <property type="evidence" value="ECO:0007669"/>
    <property type="project" value="TreeGrafter"/>
</dbReference>
<dbReference type="InterPro" id="IPR050625">
    <property type="entry name" value="ParA/MinD_ATPase"/>
</dbReference>
<feature type="region of interest" description="Disordered" evidence="1">
    <location>
        <begin position="1"/>
        <end position="115"/>
    </location>
</feature>
<evidence type="ECO:0000313" key="2">
    <source>
        <dbReference type="EMBL" id="SNY69871.1"/>
    </source>
</evidence>
<reference evidence="3" key="1">
    <citation type="submission" date="2017-09" db="EMBL/GenBank/DDBJ databases">
        <authorList>
            <person name="Varghese N."/>
            <person name="Submissions S."/>
        </authorList>
    </citation>
    <scope>NUCLEOTIDE SEQUENCE [LARGE SCALE GENOMIC DNA]</scope>
    <source>
        <strain evidence="3">CGMCC 4.6857</strain>
    </source>
</reference>
<sequence length="407" mass="42722">METTSGSAAVWRAPGDATDGDRQPSTPTPASPSAPASPPAAASSPVPPPPVPTPPPPPAPAASPPSPAALAPHSSPALSKLAAAEPSPAPSELAPAEASPAPSELAPAAKPSPAAWGWRGRVNRLAHVSLPASQSELAHRAARKRLLRPFGRSMTIVVANPKGGAGKTPTALLAAATLGFYRGGYSLAWDNNETRGTLGMRAESTDHQRTVVDLLVHADEFLTGDAGAGTLSRFLRPQTARFDVLASDEAPGGMDVIDDAAFGKLWKALSRYYRTLVVDTGNNVRAPNWQAAVKRADCVIVPTTVAPDVADSGLWMLDHLDRNGHADLTRNAVAVVSCADPRTDQALLDKIVTAYRARVAHVVVVPHDPYIRTGGRIEYDRLTDESRRAWLFVCTAVVEALALRDKA</sequence>
<dbReference type="PANTHER" id="PTHR43384:SF14">
    <property type="entry name" value="ESX-1 SECRETION-ASSOCIATED PROTEIN ESPI"/>
    <property type="match status" value="1"/>
</dbReference>
<feature type="compositionally biased region" description="Pro residues" evidence="1">
    <location>
        <begin position="45"/>
        <end position="67"/>
    </location>
</feature>
<feature type="compositionally biased region" description="Low complexity" evidence="1">
    <location>
        <begin position="68"/>
        <end position="115"/>
    </location>
</feature>
<keyword evidence="2" id="KW-0966">Cell projection</keyword>
<keyword evidence="2" id="KW-0969">Cilium</keyword>
<dbReference type="PANTHER" id="PTHR43384">
    <property type="entry name" value="SEPTUM SITE-DETERMINING PROTEIN MIND HOMOLOG, CHLOROPLASTIC-RELATED"/>
    <property type="match status" value="1"/>
</dbReference>
<dbReference type="Gene3D" id="3.40.50.300">
    <property type="entry name" value="P-loop containing nucleotide triphosphate hydrolases"/>
    <property type="match status" value="1"/>
</dbReference>
<dbReference type="PRINTS" id="PR01217">
    <property type="entry name" value="PRICHEXTENSN"/>
</dbReference>
<dbReference type="EMBL" id="OBDY01000036">
    <property type="protein sequence ID" value="SNY69871.1"/>
    <property type="molecule type" value="Genomic_DNA"/>
</dbReference>
<dbReference type="GO" id="GO:0016887">
    <property type="term" value="F:ATP hydrolysis activity"/>
    <property type="evidence" value="ECO:0007669"/>
    <property type="project" value="TreeGrafter"/>
</dbReference>
<dbReference type="Proteomes" id="UP000219612">
    <property type="component" value="Unassembled WGS sequence"/>
</dbReference>
<dbReference type="SUPFAM" id="SSF52540">
    <property type="entry name" value="P-loop containing nucleoside triphosphate hydrolases"/>
    <property type="match status" value="1"/>
</dbReference>
<feature type="compositionally biased region" description="Pro residues" evidence="1">
    <location>
        <begin position="26"/>
        <end position="38"/>
    </location>
</feature>
<evidence type="ECO:0000313" key="3">
    <source>
        <dbReference type="Proteomes" id="UP000219612"/>
    </source>
</evidence>
<dbReference type="GO" id="GO:0005524">
    <property type="term" value="F:ATP binding"/>
    <property type="evidence" value="ECO:0007669"/>
    <property type="project" value="TreeGrafter"/>
</dbReference>
<keyword evidence="3" id="KW-1185">Reference proteome</keyword>
<dbReference type="GO" id="GO:0005829">
    <property type="term" value="C:cytosol"/>
    <property type="evidence" value="ECO:0007669"/>
    <property type="project" value="TreeGrafter"/>
</dbReference>
<dbReference type="AlphaFoldDB" id="A0A285KF13"/>
<proteinExistence type="predicted"/>
<protein>
    <submittedName>
        <fullName evidence="2">MinD-like ATPase involved in chromosome partitioning or flagellar assembly</fullName>
    </submittedName>
</protein>
<organism evidence="2 3">
    <name type="scientific">Paractinoplanes atraurantiacus</name>
    <dbReference type="NCBI Taxonomy" id="1036182"/>
    <lineage>
        <taxon>Bacteria</taxon>
        <taxon>Bacillati</taxon>
        <taxon>Actinomycetota</taxon>
        <taxon>Actinomycetes</taxon>
        <taxon>Micromonosporales</taxon>
        <taxon>Micromonosporaceae</taxon>
        <taxon>Paractinoplanes</taxon>
    </lineage>
</organism>
<evidence type="ECO:0000256" key="1">
    <source>
        <dbReference type="SAM" id="MobiDB-lite"/>
    </source>
</evidence>
<dbReference type="InterPro" id="IPR027417">
    <property type="entry name" value="P-loop_NTPase"/>
</dbReference>
<accession>A0A285KF13</accession>
<name>A0A285KF13_9ACTN</name>